<accession>A0ABU8HZ07</accession>
<keyword evidence="2" id="KW-1185">Reference proteome</keyword>
<protein>
    <submittedName>
        <fullName evidence="1">Uncharacterized protein</fullName>
    </submittedName>
</protein>
<name>A0ABU8HZ07_9BACI</name>
<organism evidence="1 2">
    <name type="scientific">Bacillus luti</name>
    <dbReference type="NCBI Taxonomy" id="2026191"/>
    <lineage>
        <taxon>Bacteria</taxon>
        <taxon>Bacillati</taxon>
        <taxon>Bacillota</taxon>
        <taxon>Bacilli</taxon>
        <taxon>Bacillales</taxon>
        <taxon>Bacillaceae</taxon>
        <taxon>Bacillus</taxon>
        <taxon>Bacillus cereus group</taxon>
    </lineage>
</organism>
<evidence type="ECO:0000313" key="1">
    <source>
        <dbReference type="EMBL" id="MEI5931746.1"/>
    </source>
</evidence>
<sequence length="359" mass="41674">MGKKKNFYPEAIKRQVIELKVEGKLTNREIMEKNYYVYEYFALHDGSIEFKEETYNLKSGDVYYVGKGIGNRISAGIRNMKCESFKRIVGFGHRIVKEAIDEEEALQYEKELIQKYREEGMSLTNKLSGNSLGIDIETLSNIKYLIKLVKVGIIKMSQDAIALETESYHVLVNQLFNLDESDSENKYNKVLPKCPDNIEYILQEYDADKLTDRDVKLGNIKYVLNLLEQNLIKTNQREVADYFVESSTVVSGIKKNKYSNLSPIKPENLAEILQKFDTGKLTETEIKEGSIKYVIDKLIETKILNMTLADLEKEFSESHGITYNWLQDLKRRKNTVRYVKPAPEMLVILFSKYHDIEVY</sequence>
<dbReference type="RefSeq" id="WP_185913774.1">
    <property type="nucleotide sequence ID" value="NZ_JBBAGV010000012.1"/>
</dbReference>
<dbReference type="EMBL" id="JBBAGW010000012">
    <property type="protein sequence ID" value="MEI5931746.1"/>
    <property type="molecule type" value="Genomic_DNA"/>
</dbReference>
<dbReference type="Proteomes" id="UP001365619">
    <property type="component" value="Unassembled WGS sequence"/>
</dbReference>
<reference evidence="1 2" key="1">
    <citation type="submission" date="2024-03" db="EMBL/GenBank/DDBJ databases">
        <title>A Rare Waterborne Outbreak of Bacillus cereus in China: Epidemiologic Survey, Genomic Insights and Virulence Characteristics.</title>
        <authorList>
            <person name="Wang S."/>
        </authorList>
    </citation>
    <scope>NUCLEOTIDE SEQUENCE [LARGE SCALE GENOMIC DNA]</scope>
    <source>
        <strain evidence="1 2">BC008</strain>
    </source>
</reference>
<comment type="caution">
    <text evidence="1">The sequence shown here is derived from an EMBL/GenBank/DDBJ whole genome shotgun (WGS) entry which is preliminary data.</text>
</comment>
<gene>
    <name evidence="1" type="ORF">WBS43_23875</name>
</gene>
<proteinExistence type="predicted"/>
<evidence type="ECO:0000313" key="2">
    <source>
        <dbReference type="Proteomes" id="UP001365619"/>
    </source>
</evidence>